<reference evidence="2 3" key="1">
    <citation type="submission" date="2016-10" db="EMBL/GenBank/DDBJ databases">
        <title>Genome sequence of the basidiomycete white-rot fungus Trametes pubescens.</title>
        <authorList>
            <person name="Makela M.R."/>
            <person name="Granchi Z."/>
            <person name="Peng M."/>
            <person name="De Vries R.P."/>
            <person name="Grigoriev I."/>
            <person name="Riley R."/>
            <person name="Hilden K."/>
        </authorList>
    </citation>
    <scope>NUCLEOTIDE SEQUENCE [LARGE SCALE GENOMIC DNA]</scope>
    <source>
        <strain evidence="2 3">FBCC735</strain>
    </source>
</reference>
<keyword evidence="3" id="KW-1185">Reference proteome</keyword>
<feature type="compositionally biased region" description="Acidic residues" evidence="1">
    <location>
        <begin position="458"/>
        <end position="479"/>
    </location>
</feature>
<dbReference type="SUPFAM" id="SSF50978">
    <property type="entry name" value="WD40 repeat-like"/>
    <property type="match status" value="1"/>
</dbReference>
<name>A0A1M2W5B6_TRAPU</name>
<accession>A0A1M2W5B6</accession>
<evidence type="ECO:0000256" key="1">
    <source>
        <dbReference type="SAM" id="MobiDB-lite"/>
    </source>
</evidence>
<dbReference type="AlphaFoldDB" id="A0A1M2W5B6"/>
<proteinExistence type="predicted"/>
<dbReference type="STRING" id="154538.A0A1M2W5B6"/>
<sequence>MKHIYNRHKPGYFGLDEENDEQKPKEWPDTLHPHPKTTRLSLFHESIPTSITDATPLARTIYQARCEVAADTVACPLAAAISTDASTLAVVGAGACSNGNNNLTIYFLDEQTGSNGNDKQGQSISDSGGFRYMALDPGLSDGDEVAVDTMHKLALIADKTRIKSFAWGSDVAFSGWTPARGANVHTMNSGKYSGPVAALPGGRIARAGSGGVAIWDLSTLETHQGGRRVGPGSVKYTFEDSCRDDGGSGTERSTGSPPSTTIAFAEAGYSPSVWQLHTPTGYMLCSGGDGCYMLDLEGGGKITISFEGRYGGNVNAFSTSAGDANMFVTACADGYARLYDIRHPKPVATVGSGGYGEEREICRGAALVHPDGIPTVFTGGGQSQSVKMWDIRAHALVYELATGNTAVHTLTWDDRRSTLYAGTECEYMDYRGNTYGYRGAHLPRWARDPPEPEHMPPEEGDEDDEMDDDDYDSAEESDDEHFWPKKAAHNEKAFGYAYDAGEHVFRK</sequence>
<feature type="region of interest" description="Disordered" evidence="1">
    <location>
        <begin position="1"/>
        <end position="33"/>
    </location>
</feature>
<evidence type="ECO:0000313" key="2">
    <source>
        <dbReference type="EMBL" id="OJT15006.1"/>
    </source>
</evidence>
<protein>
    <submittedName>
        <fullName evidence="2">Uncharacterized protein</fullName>
    </submittedName>
</protein>
<gene>
    <name evidence="2" type="ORF">TRAPUB_8449</name>
</gene>
<dbReference type="PANTHER" id="PTHR19855">
    <property type="entry name" value="WD40 REPEAT PROTEIN 12, 37"/>
    <property type="match status" value="1"/>
</dbReference>
<feature type="region of interest" description="Disordered" evidence="1">
    <location>
        <begin position="443"/>
        <end position="486"/>
    </location>
</feature>
<dbReference type="PANTHER" id="PTHR19855:SF25">
    <property type="match status" value="1"/>
</dbReference>
<feature type="compositionally biased region" description="Basic residues" evidence="1">
    <location>
        <begin position="1"/>
        <end position="10"/>
    </location>
</feature>
<dbReference type="Proteomes" id="UP000184267">
    <property type="component" value="Unassembled WGS sequence"/>
</dbReference>
<dbReference type="Gene3D" id="2.130.10.10">
    <property type="entry name" value="YVTN repeat-like/Quinoprotein amine dehydrogenase"/>
    <property type="match status" value="1"/>
</dbReference>
<evidence type="ECO:0000313" key="3">
    <source>
        <dbReference type="Proteomes" id="UP000184267"/>
    </source>
</evidence>
<dbReference type="InterPro" id="IPR015943">
    <property type="entry name" value="WD40/YVTN_repeat-like_dom_sf"/>
</dbReference>
<dbReference type="InterPro" id="IPR036322">
    <property type="entry name" value="WD40_repeat_dom_sf"/>
</dbReference>
<feature type="compositionally biased region" description="Basic and acidic residues" evidence="1">
    <location>
        <begin position="445"/>
        <end position="457"/>
    </location>
</feature>
<dbReference type="EMBL" id="MNAD01000215">
    <property type="protein sequence ID" value="OJT15006.1"/>
    <property type="molecule type" value="Genomic_DNA"/>
</dbReference>
<organism evidence="2 3">
    <name type="scientific">Trametes pubescens</name>
    <name type="common">White-rot fungus</name>
    <dbReference type="NCBI Taxonomy" id="154538"/>
    <lineage>
        <taxon>Eukaryota</taxon>
        <taxon>Fungi</taxon>
        <taxon>Dikarya</taxon>
        <taxon>Basidiomycota</taxon>
        <taxon>Agaricomycotina</taxon>
        <taxon>Agaricomycetes</taxon>
        <taxon>Polyporales</taxon>
        <taxon>Polyporaceae</taxon>
        <taxon>Trametes</taxon>
    </lineage>
</organism>
<comment type="caution">
    <text evidence="2">The sequence shown here is derived from an EMBL/GenBank/DDBJ whole genome shotgun (WGS) entry which is preliminary data.</text>
</comment>
<feature type="compositionally biased region" description="Basic and acidic residues" evidence="1">
    <location>
        <begin position="21"/>
        <end position="32"/>
    </location>
</feature>
<dbReference type="OrthoDB" id="548949at2759"/>
<dbReference type="OMA" id="YAGTECE"/>